<dbReference type="InterPro" id="IPR038084">
    <property type="entry name" value="PduO/GlcC-like_sf"/>
</dbReference>
<evidence type="ECO:0000313" key="2">
    <source>
        <dbReference type="EMBL" id="ALV07160.1"/>
    </source>
</evidence>
<accession>A0A0U3CEL6</accession>
<dbReference type="Pfam" id="PF03928">
    <property type="entry name" value="HbpS-like"/>
    <property type="match status" value="1"/>
</dbReference>
<dbReference type="PANTHER" id="PTHR34309">
    <property type="entry name" value="SLR1406 PROTEIN"/>
    <property type="match status" value="1"/>
</dbReference>
<dbReference type="PANTHER" id="PTHR34309:SF1">
    <property type="entry name" value="PROTEIN GLCG"/>
    <property type="match status" value="1"/>
</dbReference>
<dbReference type="STRING" id="76731.RD2015_2695"/>
<dbReference type="AlphaFoldDB" id="A0A0U3CEL6"/>
<gene>
    <name evidence="2" type="ORF">RD2015_2695</name>
</gene>
<dbReference type="Proteomes" id="UP000060699">
    <property type="component" value="Chromosome"/>
</dbReference>
<dbReference type="Gene3D" id="3.30.450.150">
    <property type="entry name" value="Haem-degrading domain"/>
    <property type="match status" value="1"/>
</dbReference>
<evidence type="ECO:0000313" key="3">
    <source>
        <dbReference type="Proteomes" id="UP000060699"/>
    </source>
</evidence>
<dbReference type="PATRIC" id="fig|76731.3.peg.2759"/>
<sequence>MALGAASSLHAAPANHPLTLEEAQTLASNAQAACQALGREIAVGVVDASGQSLLLLRNPSVGPHNLEAARRKAFTALSTKQSTLMLGRQARSQPDTAALQYLPELLLLGGGVPVRRAEAVVGAVGVAGGGGPENDDRCAQSAAQAFAATTATP</sequence>
<dbReference type="SUPFAM" id="SSF143744">
    <property type="entry name" value="GlcG-like"/>
    <property type="match status" value="1"/>
</dbReference>
<protein>
    <submittedName>
        <fullName evidence="2">Putative secreted protein</fullName>
    </submittedName>
</protein>
<keyword evidence="3" id="KW-1185">Reference proteome</keyword>
<reference evidence="2 3" key="1">
    <citation type="submission" date="2015-12" db="EMBL/GenBank/DDBJ databases">
        <title>Complete genome of Roseateles depolymerans KCTC 42856.</title>
        <authorList>
            <person name="Kim K.M."/>
        </authorList>
    </citation>
    <scope>NUCLEOTIDE SEQUENCE [LARGE SCALE GENOMIC DNA]</scope>
    <source>
        <strain evidence="2 3">KCTC 42856</strain>
    </source>
</reference>
<feature type="region of interest" description="Disordered" evidence="1">
    <location>
        <begin position="130"/>
        <end position="153"/>
    </location>
</feature>
<proteinExistence type="predicted"/>
<organism evidence="2 3">
    <name type="scientific">Roseateles depolymerans</name>
    <dbReference type="NCBI Taxonomy" id="76731"/>
    <lineage>
        <taxon>Bacteria</taxon>
        <taxon>Pseudomonadati</taxon>
        <taxon>Pseudomonadota</taxon>
        <taxon>Betaproteobacteria</taxon>
        <taxon>Burkholderiales</taxon>
        <taxon>Sphaerotilaceae</taxon>
        <taxon>Roseateles</taxon>
    </lineage>
</organism>
<dbReference type="KEGG" id="rdp:RD2015_2695"/>
<evidence type="ECO:0000256" key="1">
    <source>
        <dbReference type="SAM" id="MobiDB-lite"/>
    </source>
</evidence>
<feature type="compositionally biased region" description="Low complexity" evidence="1">
    <location>
        <begin position="139"/>
        <end position="153"/>
    </location>
</feature>
<dbReference type="EMBL" id="CP013729">
    <property type="protein sequence ID" value="ALV07160.1"/>
    <property type="molecule type" value="Genomic_DNA"/>
</dbReference>
<dbReference type="InterPro" id="IPR005624">
    <property type="entry name" value="PduO/GlcC-like"/>
</dbReference>
<name>A0A0U3CEL6_9BURK</name>
<dbReference type="InterPro" id="IPR052517">
    <property type="entry name" value="GlcG_carb_metab_protein"/>
</dbReference>